<dbReference type="SUPFAM" id="SSF55729">
    <property type="entry name" value="Acyl-CoA N-acyltransferases (Nat)"/>
    <property type="match status" value="1"/>
</dbReference>
<dbReference type="PROSITE" id="PS51186">
    <property type="entry name" value="GNAT"/>
    <property type="match status" value="1"/>
</dbReference>
<name>A0ABX0P638_9BURK</name>
<comment type="caution">
    <text evidence="4">The sequence shown here is derived from an EMBL/GenBank/DDBJ whole genome shotgun (WGS) entry which is preliminary data.</text>
</comment>
<evidence type="ECO:0000256" key="2">
    <source>
        <dbReference type="ARBA" id="ARBA00023315"/>
    </source>
</evidence>
<dbReference type="Proteomes" id="UP000716322">
    <property type="component" value="Unassembled WGS sequence"/>
</dbReference>
<dbReference type="EMBL" id="JAAQOM010000002">
    <property type="protein sequence ID" value="NIA52700.1"/>
    <property type="molecule type" value="Genomic_DNA"/>
</dbReference>
<gene>
    <name evidence="4" type="ORF">HAV22_03400</name>
</gene>
<keyword evidence="1" id="KW-0808">Transferase</keyword>
<dbReference type="RefSeq" id="WP_166856548.1">
    <property type="nucleotide sequence ID" value="NZ_JAAQOM010000002.1"/>
</dbReference>
<dbReference type="Gene3D" id="3.40.630.30">
    <property type="match status" value="1"/>
</dbReference>
<evidence type="ECO:0000313" key="5">
    <source>
        <dbReference type="Proteomes" id="UP000716322"/>
    </source>
</evidence>
<dbReference type="CDD" id="cd04301">
    <property type="entry name" value="NAT_SF"/>
    <property type="match status" value="1"/>
</dbReference>
<reference evidence="4 5" key="1">
    <citation type="submission" date="2020-03" db="EMBL/GenBank/DDBJ databases">
        <title>Genome sequence of strain Massilia sp. TW-1.</title>
        <authorList>
            <person name="Chaudhary D.K."/>
        </authorList>
    </citation>
    <scope>NUCLEOTIDE SEQUENCE [LARGE SCALE GENOMIC DNA]</scope>
    <source>
        <strain evidence="4 5">TW-1</strain>
    </source>
</reference>
<evidence type="ECO:0000313" key="4">
    <source>
        <dbReference type="EMBL" id="NIA52700.1"/>
    </source>
</evidence>
<organism evidence="4 5">
    <name type="scientific">Telluria antibiotica</name>
    <dbReference type="NCBI Taxonomy" id="2717319"/>
    <lineage>
        <taxon>Bacteria</taxon>
        <taxon>Pseudomonadati</taxon>
        <taxon>Pseudomonadota</taxon>
        <taxon>Betaproteobacteria</taxon>
        <taxon>Burkholderiales</taxon>
        <taxon>Oxalobacteraceae</taxon>
        <taxon>Telluria group</taxon>
        <taxon>Telluria</taxon>
    </lineage>
</organism>
<accession>A0ABX0P638</accession>
<evidence type="ECO:0000256" key="1">
    <source>
        <dbReference type="ARBA" id="ARBA00022679"/>
    </source>
</evidence>
<dbReference type="Pfam" id="PF13673">
    <property type="entry name" value="Acetyltransf_10"/>
    <property type="match status" value="1"/>
</dbReference>
<keyword evidence="5" id="KW-1185">Reference proteome</keyword>
<dbReference type="InterPro" id="IPR000182">
    <property type="entry name" value="GNAT_dom"/>
</dbReference>
<proteinExistence type="predicted"/>
<keyword evidence="2" id="KW-0012">Acyltransferase</keyword>
<dbReference type="PANTHER" id="PTHR43877">
    <property type="entry name" value="AMINOALKYLPHOSPHONATE N-ACETYLTRANSFERASE-RELATED-RELATED"/>
    <property type="match status" value="1"/>
</dbReference>
<feature type="domain" description="N-acetyltransferase" evidence="3">
    <location>
        <begin position="1"/>
        <end position="151"/>
    </location>
</feature>
<sequence>MQIRPLDPDDIPAAAAVLHRAATVFILHECDPDAAAAFLAQHDAAGLRRNLDAGFVYHVAIVDGVLAGFVGVRGGTHLFHLFVDEAFQRRGIAGALWQAARAAALGPGHPGIFTVNASNVAVPFYAAQGFERTAPVQADTVPYNPMRLVVSASVPLVDPA</sequence>
<dbReference type="InterPro" id="IPR050832">
    <property type="entry name" value="Bact_Acetyltransf"/>
</dbReference>
<dbReference type="PANTHER" id="PTHR43877:SF2">
    <property type="entry name" value="AMINOALKYLPHOSPHONATE N-ACETYLTRANSFERASE-RELATED"/>
    <property type="match status" value="1"/>
</dbReference>
<dbReference type="InterPro" id="IPR016181">
    <property type="entry name" value="Acyl_CoA_acyltransferase"/>
</dbReference>
<protein>
    <submittedName>
        <fullName evidence="4">GNAT family N-acetyltransferase</fullName>
    </submittedName>
</protein>
<evidence type="ECO:0000259" key="3">
    <source>
        <dbReference type="PROSITE" id="PS51186"/>
    </source>
</evidence>